<evidence type="ECO:0000256" key="2">
    <source>
        <dbReference type="ARBA" id="ARBA00004922"/>
    </source>
</evidence>
<evidence type="ECO:0000256" key="1">
    <source>
        <dbReference type="ARBA" id="ARBA00004323"/>
    </source>
</evidence>
<dbReference type="GO" id="GO:0000026">
    <property type="term" value="F:alpha-1,2-mannosyltransferase activity"/>
    <property type="evidence" value="ECO:0007669"/>
    <property type="project" value="TreeGrafter"/>
</dbReference>
<keyword evidence="7 11" id="KW-1133">Transmembrane helix</keyword>
<sequence length="498" mass="56713">MRIFGRWFVYAVLGSLSLFVLLNHYFDTGISDRVQDLIHDEANDPLPPLKHDSIHDLWAHWNDVFLETKPDVPDIVLRGTAPNLHVDQKGNATRTPFTELVINYRRAVKSMRKSHARLEKELGRLSDLSTLFKGYGVALVAGDEFYGPAITTIQMLRRSGCQLPVEVFVANDDEYEKYVCDEFLPKLNAKCLIITDFMKTPGSQHPEIKRFQLKGLALLFTSFQHVLFLDSDSIPLMDPYQQLMKSEPYLSKGMIVWPDFWISTESPSFWSIAGLKSFPSDLPVTASETGQIMVNKGTHLKAVLLATYYNLWGPGHYYPLLSQGAVGQGDKETFMAAAVAQNLPYYRVKERVRAVMNDDGEHTRGRAMLQHHAGDDFANVKQFTDNYMIAEPRPVRPFFVHANIPKMNAGHLMDEGDIFSKGDGRKRWRLLGTKENQVKKFGMDLEAVLWELMETTACELADKLEDWKRRPRLCERMHEHVEALIKGNVAGVKPVMIP</sequence>
<dbReference type="STRING" id="2082308.A0A2K1R134"/>
<keyword evidence="8" id="KW-0333">Golgi apparatus</keyword>
<dbReference type="Pfam" id="PF11051">
    <property type="entry name" value="Mannosyl_trans3"/>
    <property type="match status" value="1"/>
</dbReference>
<dbReference type="SUPFAM" id="SSF53448">
    <property type="entry name" value="Nucleotide-diphospho-sugar transferases"/>
    <property type="match status" value="1"/>
</dbReference>
<dbReference type="PANTHER" id="PTHR31646:SF1">
    <property type="entry name" value="ALPHA-1,2-MANNOSYLTRANSFERASE MNN2"/>
    <property type="match status" value="1"/>
</dbReference>
<evidence type="ECO:0000313" key="13">
    <source>
        <dbReference type="Proteomes" id="UP000243797"/>
    </source>
</evidence>
<dbReference type="FunCoup" id="A0A2K1R134">
    <property type="interactions" value="65"/>
</dbReference>
<gene>
    <name evidence="12" type="ORF">CAC42_3348</name>
</gene>
<evidence type="ECO:0000256" key="10">
    <source>
        <dbReference type="SAM" id="Coils"/>
    </source>
</evidence>
<keyword evidence="12" id="KW-0328">Glycosyltransferase</keyword>
<dbReference type="PANTHER" id="PTHR31646">
    <property type="entry name" value="ALPHA-1,2-MANNOSYLTRANSFERASE MNN2"/>
    <property type="match status" value="1"/>
</dbReference>
<evidence type="ECO:0000313" key="12">
    <source>
        <dbReference type="EMBL" id="PNS21011.1"/>
    </source>
</evidence>
<reference evidence="12 13" key="1">
    <citation type="submission" date="2017-06" db="EMBL/GenBank/DDBJ databases">
        <title>Draft genome sequence of a variant of Elsinoe murrayae.</title>
        <authorList>
            <person name="Cheng Q."/>
        </authorList>
    </citation>
    <scope>NUCLEOTIDE SEQUENCE [LARGE SCALE GENOMIC DNA]</scope>
    <source>
        <strain evidence="12 13">CQ-2017a</strain>
    </source>
</reference>
<dbReference type="GO" id="GO:0046354">
    <property type="term" value="P:mannan biosynthetic process"/>
    <property type="evidence" value="ECO:0007669"/>
    <property type="project" value="TreeGrafter"/>
</dbReference>
<evidence type="ECO:0000256" key="4">
    <source>
        <dbReference type="ARBA" id="ARBA00022679"/>
    </source>
</evidence>
<keyword evidence="4 12" id="KW-0808">Transferase</keyword>
<organism evidence="12 13">
    <name type="scientific">Sphaceloma murrayae</name>
    <dbReference type="NCBI Taxonomy" id="2082308"/>
    <lineage>
        <taxon>Eukaryota</taxon>
        <taxon>Fungi</taxon>
        <taxon>Dikarya</taxon>
        <taxon>Ascomycota</taxon>
        <taxon>Pezizomycotina</taxon>
        <taxon>Dothideomycetes</taxon>
        <taxon>Dothideomycetidae</taxon>
        <taxon>Myriangiales</taxon>
        <taxon>Elsinoaceae</taxon>
        <taxon>Sphaceloma</taxon>
    </lineage>
</organism>
<dbReference type="GO" id="GO:0000139">
    <property type="term" value="C:Golgi membrane"/>
    <property type="evidence" value="ECO:0007669"/>
    <property type="project" value="UniProtKB-SubCell"/>
</dbReference>
<comment type="pathway">
    <text evidence="2">Protein modification; protein glycosylation.</text>
</comment>
<accession>A0A2K1R134</accession>
<evidence type="ECO:0000256" key="6">
    <source>
        <dbReference type="ARBA" id="ARBA00022968"/>
    </source>
</evidence>
<dbReference type="AlphaFoldDB" id="A0A2K1R134"/>
<evidence type="ECO:0000256" key="3">
    <source>
        <dbReference type="ARBA" id="ARBA00009105"/>
    </source>
</evidence>
<evidence type="ECO:0000256" key="8">
    <source>
        <dbReference type="ARBA" id="ARBA00023034"/>
    </source>
</evidence>
<comment type="subcellular location">
    <subcellularLocation>
        <location evidence="1">Golgi apparatus membrane</location>
        <topology evidence="1">Single-pass type II membrane protein</topology>
    </subcellularLocation>
</comment>
<dbReference type="InParanoid" id="A0A2K1R134"/>
<feature type="transmembrane region" description="Helical" evidence="11">
    <location>
        <begin position="7"/>
        <end position="26"/>
    </location>
</feature>
<feature type="coiled-coil region" evidence="10">
    <location>
        <begin position="101"/>
        <end position="128"/>
    </location>
</feature>
<dbReference type="InterPro" id="IPR022751">
    <property type="entry name" value="Alpha_mannosyltransferase"/>
</dbReference>
<keyword evidence="6" id="KW-0735">Signal-anchor</keyword>
<dbReference type="Proteomes" id="UP000243797">
    <property type="component" value="Unassembled WGS sequence"/>
</dbReference>
<dbReference type="InterPro" id="IPR029044">
    <property type="entry name" value="Nucleotide-diphossugar_trans"/>
</dbReference>
<keyword evidence="10" id="KW-0175">Coiled coil</keyword>
<dbReference type="EMBL" id="NKHZ01000015">
    <property type="protein sequence ID" value="PNS21011.1"/>
    <property type="molecule type" value="Genomic_DNA"/>
</dbReference>
<evidence type="ECO:0000256" key="7">
    <source>
        <dbReference type="ARBA" id="ARBA00022989"/>
    </source>
</evidence>
<comment type="caution">
    <text evidence="12">The sequence shown here is derived from an EMBL/GenBank/DDBJ whole genome shotgun (WGS) entry which is preliminary data.</text>
</comment>
<proteinExistence type="inferred from homology"/>
<dbReference type="OrthoDB" id="430354at2759"/>
<evidence type="ECO:0000256" key="9">
    <source>
        <dbReference type="ARBA" id="ARBA00023136"/>
    </source>
</evidence>
<keyword evidence="5 11" id="KW-0812">Transmembrane</keyword>
<evidence type="ECO:0000256" key="5">
    <source>
        <dbReference type="ARBA" id="ARBA00022692"/>
    </source>
</evidence>
<evidence type="ECO:0000256" key="11">
    <source>
        <dbReference type="SAM" id="Phobius"/>
    </source>
</evidence>
<keyword evidence="13" id="KW-1185">Reference proteome</keyword>
<protein>
    <submittedName>
        <fullName evidence="12">Alpha-1,2-mannosyltransferase MNN21</fullName>
    </submittedName>
</protein>
<keyword evidence="9 11" id="KW-0472">Membrane</keyword>
<comment type="similarity">
    <text evidence="3">Belongs to the MNN1/MNT family.</text>
</comment>
<name>A0A2K1R134_9PEZI</name>